<feature type="domain" description="Dermonecrotic toxin N-terminal" evidence="2">
    <location>
        <begin position="207"/>
        <end position="425"/>
    </location>
</feature>
<evidence type="ECO:0000313" key="5">
    <source>
        <dbReference type="EMBL" id="RMO00690.1"/>
    </source>
</evidence>
<sequence>MPSWARFWPASRRRSGWAKCNWPTGAGKPVSSAKPMVWRARRTSVISVAGGHTCNNSKQTRQHAQACCLARCRVAIHSYGLQTHALRHSGPLFILTPLMNPFWSPLRQDTLFDPSAYLLEQPSVLRPEHSSLRHDTLNASALAAQSTALFPSAEPKRPTSPEAHEPQDVAQPVERQLKTLRNSPGFRLIADSALFLKACQLDMDFPPTRQDYVRQQLITLLLQKSGKALDPDALQITFSSEDRPAVDDHGNERYSVSLSLTDVALACFEPAYFVALCRSAITDTSLSEDAPSLTTAQVFKWIGEMPLEGDYSAALEAFQTRHKATWRSLSRLAFLDQLAARHTHRHISRDGYWLALDALGLSNFPVDTETLDKGGRGEQSEVRALSLNGEQVPGIFQVRSKTTSHCFIHLLGTKGKVIEYISDDPRYMTGRLLAAMNASGFYGHALLALEHHAGIVADAPLIEGDVFDALTQASFAGFLPGNNSRDSTDLLRPVARSLTLAGAIDLWQTRPAILEQLPVASTMAAQVMASYLQERHGLTLNPEHVFIAYQPGYSTRPLGNPRLPPTYVHAPDEKPISLSEALVSHYRVDHPAGYIDHGGSTVVFFDPSGLGDRERGRLLEISPQALEDYIHTFDFLTWMTRRIHDFWDQQKTSIEQAFRSAFITQALLSLKRGSLTRRGFDLVVESLALAAQQPWRALGFFVQGSLIDGMEHQYTGLLLLEQPGTLKVLYQAGHAEAFIECADDKALEQHLFRKTADPQWRETVMRYVPSRHHPRLDYLFKLWGGTQAPNPPVSILRPWTDALYNPDTRQAMHHSLCEKQLEDTPFAFLQQHLKQNALDDAKDQIVTSAQVSLADWTDRLQHLQRLLVPMSLLLTPAFVAVLATELGITALTIAATQLPGSRYAEKNQALLTTLSVGLLQLTPHTPRLLRSLHRIAKPAARNTPITATTTGRAPGTQPLRRHFMPPRQTRLEKFFHTDALLKRWTITAAASPNRMPVHAWKLGRRFLLWTSDRGQARTLVVSTHGYYTPWTRTVTIPNGTEIRTYAPHGYELMDPRLHRVVNKNVRPFARSNTALNSVMQPTTLDSLLITDKLIAGTSLPGRLKNYSLSKFQTASDETYDEIARVVGNSQASSLRGWLPPTPMDVLTVRNRFGMPPPSLADLFDSLSIQGIHYDRILLVHCRCAAVSALLGRAPVYHAPTAGSVIANMA</sequence>
<evidence type="ECO:0000259" key="3">
    <source>
        <dbReference type="Pfam" id="PF21527"/>
    </source>
</evidence>
<feature type="region of interest" description="Disordered" evidence="1">
    <location>
        <begin position="152"/>
        <end position="171"/>
    </location>
</feature>
<feature type="domain" description="Dermonecrotic toxin N-terminal" evidence="2">
    <location>
        <begin position="514"/>
        <end position="770"/>
    </location>
</feature>
<dbReference type="InterPro" id="IPR046673">
    <property type="entry name" value="ToxA_N"/>
</dbReference>
<evidence type="ECO:0000313" key="4">
    <source>
        <dbReference type="EMBL" id="RMN80521.1"/>
    </source>
</evidence>
<organism evidence="5 7">
    <name type="scientific">Pseudomonas cannabina</name>
    <dbReference type="NCBI Taxonomy" id="86840"/>
    <lineage>
        <taxon>Bacteria</taxon>
        <taxon>Pseudomonadati</taxon>
        <taxon>Pseudomonadota</taxon>
        <taxon>Gammaproteobacteria</taxon>
        <taxon>Pseudomonadales</taxon>
        <taxon>Pseudomonadaceae</taxon>
        <taxon>Pseudomonas</taxon>
    </lineage>
</organism>
<protein>
    <submittedName>
        <fullName evidence="5">Uncharacterized protein</fullName>
    </submittedName>
</protein>
<dbReference type="Pfam" id="PF20178">
    <property type="entry name" value="ToxA_N"/>
    <property type="match status" value="2"/>
</dbReference>
<comment type="caution">
    <text evidence="5">The sequence shown here is derived from an EMBL/GenBank/DDBJ whole genome shotgun (WGS) entry which is preliminary data.</text>
</comment>
<proteinExistence type="predicted"/>
<evidence type="ECO:0000313" key="7">
    <source>
        <dbReference type="Proteomes" id="UP000270524"/>
    </source>
</evidence>
<dbReference type="Proteomes" id="UP000269335">
    <property type="component" value="Unassembled WGS sequence"/>
</dbReference>
<dbReference type="InterPro" id="IPR049002">
    <property type="entry name" value="Stv"/>
</dbReference>
<gene>
    <name evidence="5" type="ORF">ALQ51_04830</name>
    <name evidence="4" type="ORF">ALQ53_04496</name>
</gene>
<evidence type="ECO:0000256" key="1">
    <source>
        <dbReference type="SAM" id="MobiDB-lite"/>
    </source>
</evidence>
<dbReference type="EMBL" id="RBPJ01000084">
    <property type="protein sequence ID" value="RMO00690.1"/>
    <property type="molecule type" value="Genomic_DNA"/>
</dbReference>
<dbReference type="Proteomes" id="UP000270524">
    <property type="component" value="Unassembled WGS sequence"/>
</dbReference>
<feature type="compositionally biased region" description="Basic and acidic residues" evidence="1">
    <location>
        <begin position="154"/>
        <end position="167"/>
    </location>
</feature>
<reference evidence="6 7" key="1">
    <citation type="submission" date="2018-08" db="EMBL/GenBank/DDBJ databases">
        <title>Recombination of ecologically and evolutionarily significant loci maintains genetic cohesion in the Pseudomonas syringae species complex.</title>
        <authorList>
            <person name="Dillon M."/>
            <person name="Thakur S."/>
            <person name="Almeida R.N.D."/>
            <person name="Weir B.S."/>
            <person name="Guttman D.S."/>
        </authorList>
    </citation>
    <scope>NUCLEOTIDE SEQUENCE [LARGE SCALE GENOMIC DNA]</scope>
    <source>
        <strain evidence="4 6">ICMP 15201</strain>
        <strain evidence="5 7">ICMP 15203</strain>
    </source>
</reference>
<evidence type="ECO:0000259" key="2">
    <source>
        <dbReference type="Pfam" id="PF20178"/>
    </source>
</evidence>
<feature type="domain" description="Putative adhesin Stv" evidence="3">
    <location>
        <begin position="1018"/>
        <end position="1182"/>
    </location>
</feature>
<evidence type="ECO:0000313" key="6">
    <source>
        <dbReference type="Proteomes" id="UP000269335"/>
    </source>
</evidence>
<accession>A0A3M3RW93</accession>
<dbReference type="Pfam" id="PF21527">
    <property type="entry name" value="Stv"/>
    <property type="match status" value="1"/>
</dbReference>
<name>A0A3M3RW93_PSECA</name>
<dbReference type="AlphaFoldDB" id="A0A3M3RW93"/>
<dbReference type="EMBL" id="RBPH01000152">
    <property type="protein sequence ID" value="RMN80521.1"/>
    <property type="molecule type" value="Genomic_DNA"/>
</dbReference>